<organism evidence="7 8">
    <name type="scientific">Artemisia annua</name>
    <name type="common">Sweet wormwood</name>
    <dbReference type="NCBI Taxonomy" id="35608"/>
    <lineage>
        <taxon>Eukaryota</taxon>
        <taxon>Viridiplantae</taxon>
        <taxon>Streptophyta</taxon>
        <taxon>Embryophyta</taxon>
        <taxon>Tracheophyta</taxon>
        <taxon>Spermatophyta</taxon>
        <taxon>Magnoliopsida</taxon>
        <taxon>eudicotyledons</taxon>
        <taxon>Gunneridae</taxon>
        <taxon>Pentapetalae</taxon>
        <taxon>asterids</taxon>
        <taxon>campanulids</taxon>
        <taxon>Asterales</taxon>
        <taxon>Asteraceae</taxon>
        <taxon>Asteroideae</taxon>
        <taxon>Anthemideae</taxon>
        <taxon>Artemisiinae</taxon>
        <taxon>Artemisia</taxon>
    </lineage>
</organism>
<comment type="catalytic activity">
    <reaction evidence="4">
        <text>NAD(+) + H2O = ADP-D-ribose + nicotinamide + H(+)</text>
        <dbReference type="Rhea" id="RHEA:16301"/>
        <dbReference type="ChEBI" id="CHEBI:15377"/>
        <dbReference type="ChEBI" id="CHEBI:15378"/>
        <dbReference type="ChEBI" id="CHEBI:17154"/>
        <dbReference type="ChEBI" id="CHEBI:57540"/>
        <dbReference type="ChEBI" id="CHEBI:57967"/>
        <dbReference type="EC" id="3.2.2.6"/>
    </reaction>
    <physiologicalReaction direction="left-to-right" evidence="4">
        <dbReference type="Rhea" id="RHEA:16302"/>
    </physiologicalReaction>
</comment>
<keyword evidence="8" id="KW-1185">Reference proteome</keyword>
<dbReference type="GO" id="GO:0007165">
    <property type="term" value="P:signal transduction"/>
    <property type="evidence" value="ECO:0007669"/>
    <property type="project" value="InterPro"/>
</dbReference>
<evidence type="ECO:0000256" key="3">
    <source>
        <dbReference type="ARBA" id="ARBA00023027"/>
    </source>
</evidence>
<feature type="compositionally biased region" description="Polar residues" evidence="5">
    <location>
        <begin position="289"/>
        <end position="315"/>
    </location>
</feature>
<name>A0A2U1LVQ3_ARTAN</name>
<dbReference type="InterPro" id="IPR035897">
    <property type="entry name" value="Toll_tir_struct_dom_sf"/>
</dbReference>
<evidence type="ECO:0000256" key="5">
    <source>
        <dbReference type="SAM" id="MobiDB-lite"/>
    </source>
</evidence>
<feature type="region of interest" description="Disordered" evidence="5">
    <location>
        <begin position="253"/>
        <end position="323"/>
    </location>
</feature>
<accession>A0A2U1LVQ3</accession>
<dbReference type="PANTHER" id="PTHR32009:SF39">
    <property type="entry name" value="TIR DOMAIN-CONTAINING PROTEIN"/>
    <property type="match status" value="1"/>
</dbReference>
<gene>
    <name evidence="7" type="ORF">CTI12_AA448700</name>
</gene>
<keyword evidence="2" id="KW-0378">Hydrolase</keyword>
<dbReference type="EC" id="3.2.2.6" evidence="1"/>
<feature type="domain" description="TIR" evidence="6">
    <location>
        <begin position="26"/>
        <end position="176"/>
    </location>
</feature>
<dbReference type="SMART" id="SM00255">
    <property type="entry name" value="TIR"/>
    <property type="match status" value="1"/>
</dbReference>
<dbReference type="Proteomes" id="UP000245207">
    <property type="component" value="Unassembled WGS sequence"/>
</dbReference>
<feature type="compositionally biased region" description="Basic and acidic residues" evidence="5">
    <location>
        <begin position="368"/>
        <end position="392"/>
    </location>
</feature>
<dbReference type="PANTHER" id="PTHR32009">
    <property type="entry name" value="TMV RESISTANCE PROTEIN N-LIKE"/>
    <property type="match status" value="1"/>
</dbReference>
<evidence type="ECO:0000256" key="2">
    <source>
        <dbReference type="ARBA" id="ARBA00022801"/>
    </source>
</evidence>
<dbReference type="Gene3D" id="3.40.50.10140">
    <property type="entry name" value="Toll/interleukin-1 receptor homology (TIR) domain"/>
    <property type="match status" value="1"/>
</dbReference>
<dbReference type="AlphaFoldDB" id="A0A2U1LVQ3"/>
<dbReference type="PROSITE" id="PS50104">
    <property type="entry name" value="TIR"/>
    <property type="match status" value="1"/>
</dbReference>
<comment type="caution">
    <text evidence="7">The sequence shown here is derived from an EMBL/GenBank/DDBJ whole genome shotgun (WGS) entry which is preliminary data.</text>
</comment>
<dbReference type="EMBL" id="PKPP01007546">
    <property type="protein sequence ID" value="PWA53083.1"/>
    <property type="molecule type" value="Genomic_DNA"/>
</dbReference>
<evidence type="ECO:0000259" key="6">
    <source>
        <dbReference type="PROSITE" id="PS50104"/>
    </source>
</evidence>
<protein>
    <recommendedName>
        <fullName evidence="1">ADP-ribosyl cyclase/cyclic ADP-ribose hydrolase</fullName>
        <ecNumber evidence="1">3.2.2.6</ecNumber>
    </recommendedName>
</protein>
<keyword evidence="3" id="KW-0520">NAD</keyword>
<sequence>MAMVIRSQEAHASSSSSSLITSHPCHSYDVFLSFRGEDTRRSFTDHLYAALKQAGIHTFRDDDEMERGKQLEPELKKAICESAISIIVFSTNYASSKWCLDEVLTIIEENERLSSKHEVIPVFYNIEPSDVRNQTGSFEKAFSRYDDIIEAESDQQKKIQWSEKVNAWRASLRKAGSLTGMVLANGKPARSGSTPTQEHSTVWNTLGKEKSQGVSEPLPDAAIREFCDKHYDQLLPLMAEKVHQEKLRQVQTRLGFDNDEEKSGRSREQSRNSESKSLGERKDKRRRQASPSVKSGPSEYSYSQSAFSRLSSGETKTSREDCERKMYPRSVVFSRLGEKRQDVKSRLGDRKADVFSRLKSKSRARRERRAEARRSRREAMYGNEGKPERKVDPRSVRIAKCLNENQNSKDAPELTGGELTDLHPLLRHRRKSWQCTPSNSWPRLPWHALQAQHEDKSPRNQLRHISGTADALAATNYYQQ</sequence>
<feature type="compositionally biased region" description="Basic residues" evidence="5">
    <location>
        <begin position="358"/>
        <end position="367"/>
    </location>
</feature>
<feature type="compositionally biased region" description="Basic and acidic residues" evidence="5">
    <location>
        <begin position="261"/>
        <end position="282"/>
    </location>
</feature>
<dbReference type="GO" id="GO:0061809">
    <property type="term" value="F:NAD+ nucleosidase activity, cyclic ADP-ribose generating"/>
    <property type="evidence" value="ECO:0007669"/>
    <property type="project" value="UniProtKB-EC"/>
</dbReference>
<evidence type="ECO:0000313" key="8">
    <source>
        <dbReference type="Proteomes" id="UP000245207"/>
    </source>
</evidence>
<dbReference type="OrthoDB" id="6160824at2759"/>
<dbReference type="Pfam" id="PF01582">
    <property type="entry name" value="TIR"/>
    <property type="match status" value="1"/>
</dbReference>
<reference evidence="7 8" key="1">
    <citation type="journal article" date="2018" name="Mol. Plant">
        <title>The genome of Artemisia annua provides insight into the evolution of Asteraceae family and artemisinin biosynthesis.</title>
        <authorList>
            <person name="Shen Q."/>
            <person name="Zhang L."/>
            <person name="Liao Z."/>
            <person name="Wang S."/>
            <person name="Yan T."/>
            <person name="Shi P."/>
            <person name="Liu M."/>
            <person name="Fu X."/>
            <person name="Pan Q."/>
            <person name="Wang Y."/>
            <person name="Lv Z."/>
            <person name="Lu X."/>
            <person name="Zhang F."/>
            <person name="Jiang W."/>
            <person name="Ma Y."/>
            <person name="Chen M."/>
            <person name="Hao X."/>
            <person name="Li L."/>
            <person name="Tang Y."/>
            <person name="Lv G."/>
            <person name="Zhou Y."/>
            <person name="Sun X."/>
            <person name="Brodelius P.E."/>
            <person name="Rose J.K.C."/>
            <person name="Tang K."/>
        </authorList>
    </citation>
    <scope>NUCLEOTIDE SEQUENCE [LARGE SCALE GENOMIC DNA]</scope>
    <source>
        <strain evidence="8">cv. Huhao1</strain>
        <tissue evidence="7">Leaf</tissue>
    </source>
</reference>
<dbReference type="FunFam" id="3.40.50.10140:FF:000007">
    <property type="entry name" value="Disease resistance protein (TIR-NBS-LRR class)"/>
    <property type="match status" value="1"/>
</dbReference>
<feature type="region of interest" description="Disordered" evidence="5">
    <location>
        <begin position="354"/>
        <end position="392"/>
    </location>
</feature>
<evidence type="ECO:0000256" key="1">
    <source>
        <dbReference type="ARBA" id="ARBA00011982"/>
    </source>
</evidence>
<dbReference type="InterPro" id="IPR000157">
    <property type="entry name" value="TIR_dom"/>
</dbReference>
<evidence type="ECO:0000313" key="7">
    <source>
        <dbReference type="EMBL" id="PWA53083.1"/>
    </source>
</evidence>
<evidence type="ECO:0000256" key="4">
    <source>
        <dbReference type="ARBA" id="ARBA00047304"/>
    </source>
</evidence>
<dbReference type="SUPFAM" id="SSF52200">
    <property type="entry name" value="Toll/Interleukin receptor TIR domain"/>
    <property type="match status" value="1"/>
</dbReference>
<proteinExistence type="predicted"/>